<evidence type="ECO:0000256" key="3">
    <source>
        <dbReference type="ARBA" id="ARBA00022598"/>
    </source>
</evidence>
<dbReference type="EMBL" id="MPUH01001422">
    <property type="protein sequence ID" value="OMJ67871.1"/>
    <property type="molecule type" value="Genomic_DNA"/>
</dbReference>
<keyword evidence="4 7" id="KW-0547">Nucleotide-binding</keyword>
<keyword evidence="3 7" id="KW-0436">Ligase</keyword>
<evidence type="ECO:0000256" key="7">
    <source>
        <dbReference type="PIRNR" id="PIRNR006630"/>
    </source>
</evidence>
<evidence type="ECO:0000256" key="2">
    <source>
        <dbReference type="ARBA" id="ARBA00007145"/>
    </source>
</evidence>
<dbReference type="SUPFAM" id="SSF56317">
    <property type="entry name" value="Carbon-nitrogen hydrolase"/>
    <property type="match status" value="1"/>
</dbReference>
<dbReference type="FunFam" id="3.40.50.620:FF:000036">
    <property type="entry name" value="Glutamine-dependent NAD(+) synthetase"/>
    <property type="match status" value="1"/>
</dbReference>
<dbReference type="InterPro" id="IPR014729">
    <property type="entry name" value="Rossmann-like_a/b/a_fold"/>
</dbReference>
<protein>
    <recommendedName>
        <fullName evidence="7">Glutamine-dependent NAD(+) synthetase</fullName>
        <ecNumber evidence="7">6.3.5.1</ecNumber>
    </recommendedName>
    <alternativeName>
        <fullName evidence="7">NAD(+) synthase [glutamine-hydrolyzing]</fullName>
    </alternativeName>
</protein>
<dbReference type="SUPFAM" id="SSF52402">
    <property type="entry name" value="Adenine nucleotide alpha hydrolases-like"/>
    <property type="match status" value="1"/>
</dbReference>
<gene>
    <name evidence="9" type="ORF">SteCoe_34847</name>
</gene>
<dbReference type="PANTHER" id="PTHR23090:SF9">
    <property type="entry name" value="GLUTAMINE-DEPENDENT NAD(+) SYNTHETASE"/>
    <property type="match status" value="1"/>
</dbReference>
<dbReference type="Pfam" id="PF02540">
    <property type="entry name" value="NAD_synthase"/>
    <property type="match status" value="1"/>
</dbReference>
<comment type="similarity">
    <text evidence="2 7">In the C-terminal section; belongs to the NAD synthetase family.</text>
</comment>
<evidence type="ECO:0000313" key="10">
    <source>
        <dbReference type="Proteomes" id="UP000187209"/>
    </source>
</evidence>
<evidence type="ECO:0000256" key="6">
    <source>
        <dbReference type="ARBA" id="ARBA00023027"/>
    </source>
</evidence>
<dbReference type="PANTHER" id="PTHR23090">
    <property type="entry name" value="NH 3 /GLUTAMINE-DEPENDENT NAD + SYNTHETASE"/>
    <property type="match status" value="1"/>
</dbReference>
<organism evidence="9 10">
    <name type="scientific">Stentor coeruleus</name>
    <dbReference type="NCBI Taxonomy" id="5963"/>
    <lineage>
        <taxon>Eukaryota</taxon>
        <taxon>Sar</taxon>
        <taxon>Alveolata</taxon>
        <taxon>Ciliophora</taxon>
        <taxon>Postciliodesmatophora</taxon>
        <taxon>Heterotrichea</taxon>
        <taxon>Heterotrichida</taxon>
        <taxon>Stentoridae</taxon>
        <taxon>Stentor</taxon>
    </lineage>
</organism>
<dbReference type="InterPro" id="IPR014445">
    <property type="entry name" value="Gln-dep_NAD_synthase"/>
</dbReference>
<evidence type="ECO:0000256" key="1">
    <source>
        <dbReference type="ARBA" id="ARBA00005188"/>
    </source>
</evidence>
<evidence type="ECO:0000259" key="8">
    <source>
        <dbReference type="PROSITE" id="PS50263"/>
    </source>
</evidence>
<comment type="catalytic activity">
    <reaction evidence="7">
        <text>deamido-NAD(+) + L-glutamine + ATP + H2O = L-glutamate + AMP + diphosphate + NAD(+) + H(+)</text>
        <dbReference type="Rhea" id="RHEA:24384"/>
        <dbReference type="ChEBI" id="CHEBI:15377"/>
        <dbReference type="ChEBI" id="CHEBI:15378"/>
        <dbReference type="ChEBI" id="CHEBI:29985"/>
        <dbReference type="ChEBI" id="CHEBI:30616"/>
        <dbReference type="ChEBI" id="CHEBI:33019"/>
        <dbReference type="ChEBI" id="CHEBI:57540"/>
        <dbReference type="ChEBI" id="CHEBI:58359"/>
        <dbReference type="ChEBI" id="CHEBI:58437"/>
        <dbReference type="ChEBI" id="CHEBI:456215"/>
        <dbReference type="EC" id="6.3.5.1"/>
    </reaction>
</comment>
<keyword evidence="5 7" id="KW-0067">ATP-binding</keyword>
<comment type="caution">
    <text evidence="9">The sequence shown here is derived from an EMBL/GenBank/DDBJ whole genome shotgun (WGS) entry which is preliminary data.</text>
</comment>
<dbReference type="PIRSF" id="PIRSF006630">
    <property type="entry name" value="NADS_GAT"/>
    <property type="match status" value="1"/>
</dbReference>
<keyword evidence="6 7" id="KW-0520">NAD</keyword>
<dbReference type="GO" id="GO:0005737">
    <property type="term" value="C:cytoplasm"/>
    <property type="evidence" value="ECO:0007669"/>
    <property type="project" value="InterPro"/>
</dbReference>
<dbReference type="PROSITE" id="PS50263">
    <property type="entry name" value="CN_HYDROLASE"/>
    <property type="match status" value="1"/>
</dbReference>
<dbReference type="AlphaFoldDB" id="A0A1R2ATM6"/>
<dbReference type="InterPro" id="IPR003694">
    <property type="entry name" value="NAD_synthase"/>
</dbReference>
<dbReference type="CDD" id="cd07570">
    <property type="entry name" value="GAT_Gln-NAD-synth"/>
    <property type="match status" value="1"/>
</dbReference>
<dbReference type="InterPro" id="IPR022310">
    <property type="entry name" value="NAD/GMP_synthase"/>
</dbReference>
<dbReference type="GO" id="GO:0004359">
    <property type="term" value="F:glutaminase activity"/>
    <property type="evidence" value="ECO:0007669"/>
    <property type="project" value="InterPro"/>
</dbReference>
<feature type="domain" description="CN hydrolase" evidence="8">
    <location>
        <begin position="4"/>
        <end position="278"/>
    </location>
</feature>
<comment type="pathway">
    <text evidence="1 7">Cofactor biosynthesis; NAD(+) biosynthesis; NAD(+) from deamido-NAD(+) (L-Gln route): step 1/1.</text>
</comment>
<dbReference type="Pfam" id="PF00795">
    <property type="entry name" value="CN_hydrolase"/>
    <property type="match status" value="1"/>
</dbReference>
<dbReference type="GO" id="GO:0003952">
    <property type="term" value="F:NAD+ synthase (glutamine-hydrolyzing) activity"/>
    <property type="evidence" value="ECO:0007669"/>
    <property type="project" value="UniProtKB-UniRule"/>
</dbReference>
<reference evidence="9 10" key="1">
    <citation type="submission" date="2016-11" db="EMBL/GenBank/DDBJ databases">
        <title>The macronuclear genome of Stentor coeruleus: a giant cell with tiny introns.</title>
        <authorList>
            <person name="Slabodnick M."/>
            <person name="Ruby J.G."/>
            <person name="Reiff S.B."/>
            <person name="Swart E.C."/>
            <person name="Gosai S."/>
            <person name="Prabakaran S."/>
            <person name="Witkowska E."/>
            <person name="Larue G.E."/>
            <person name="Fisher S."/>
            <person name="Freeman R.M."/>
            <person name="Gunawardena J."/>
            <person name="Chu W."/>
            <person name="Stover N.A."/>
            <person name="Gregory B.D."/>
            <person name="Nowacki M."/>
            <person name="Derisi J."/>
            <person name="Roy S.W."/>
            <person name="Marshall W.F."/>
            <person name="Sood P."/>
        </authorList>
    </citation>
    <scope>NUCLEOTIDE SEQUENCE [LARGE SCALE GENOMIC DNA]</scope>
    <source>
        <strain evidence="9">WM001</strain>
    </source>
</reference>
<sequence length="696" mass="78373">MEGTKLCAVSLNQWAMDFENNTRRIIESIVQAKRIHGAKIRVGSSCEIPGISAEDHFLEPDTIFHSWQVLAKILEVTHTPPYNDILCAIGMPVSFRGSIYNCAVIVHNGNVVLIRPKSILSSRPLNRETRWFTSWSGVSDLMEFHLPDNIRELYGQQNTLIGNAILHTEDNYLIGVESVDEAKSPSPNSGELFLMGTHIVMCLGDFEYEYCDRDRLNFIKTITNRTGGVYLFSNPIGFDGTRSYFEGRSMVLCNGKCLSITGMFSLKEVDIAVASVDLTDIDNYRSCVPSRNVQASIFLKKSLKTVKIPGFFLRIPHIDTLSPNIPHKDPPEIEQLTKVPACYLWDYLRRSTASGYFLQLPGDIESSSVLAILSVMCKHVLSTYETLTGYNKKVMEEDLMRIIGKIPESPKEMLSKIVYTAYMGCKNTSEASLSRSNALAEDFGSAHIHGGIDEICDAYLDAFVQTTGGEAPKYQTEGGGEDEDIALQTLQSRIRMVLSYISGQLLPMAYGRNGFLIVLSYSCLEQNLCGYITKYGLSSGDINPIGCISQADLKKILHTMKDEYQSLHRILEEKCEINELKPVNVDAEADLEITFEEIRMFAYYRKVEKYGPFSMFVSCSEVSDEPIEEIARKVKRFFILYGKNRHKLTTLTPILHMDSAGCDDNRYDLRPFLYNVHWTTQFNAIDELVSKIKASS</sequence>
<proteinExistence type="inferred from homology"/>
<dbReference type="Gene3D" id="3.40.50.620">
    <property type="entry name" value="HUPs"/>
    <property type="match status" value="1"/>
</dbReference>
<dbReference type="UniPathway" id="UPA00253">
    <property type="reaction ID" value="UER00334"/>
</dbReference>
<evidence type="ECO:0000313" key="9">
    <source>
        <dbReference type="EMBL" id="OMJ67871.1"/>
    </source>
</evidence>
<evidence type="ECO:0000256" key="5">
    <source>
        <dbReference type="ARBA" id="ARBA00022840"/>
    </source>
</evidence>
<dbReference type="GO" id="GO:0005524">
    <property type="term" value="F:ATP binding"/>
    <property type="evidence" value="ECO:0007669"/>
    <property type="project" value="UniProtKB-UniRule"/>
</dbReference>
<dbReference type="Gene3D" id="3.60.110.10">
    <property type="entry name" value="Carbon-nitrogen hydrolase"/>
    <property type="match status" value="1"/>
</dbReference>
<keyword evidence="10" id="KW-1185">Reference proteome</keyword>
<dbReference type="OrthoDB" id="2020662at2759"/>
<dbReference type="EC" id="6.3.5.1" evidence="7"/>
<dbReference type="Proteomes" id="UP000187209">
    <property type="component" value="Unassembled WGS sequence"/>
</dbReference>
<dbReference type="InterPro" id="IPR003010">
    <property type="entry name" value="C-N_Hydrolase"/>
</dbReference>
<dbReference type="CDD" id="cd00553">
    <property type="entry name" value="NAD_synthase"/>
    <property type="match status" value="1"/>
</dbReference>
<name>A0A1R2ATM6_9CILI</name>
<evidence type="ECO:0000256" key="4">
    <source>
        <dbReference type="ARBA" id="ARBA00022741"/>
    </source>
</evidence>
<accession>A0A1R2ATM6</accession>
<dbReference type="InterPro" id="IPR036526">
    <property type="entry name" value="C-N_Hydrolase_sf"/>
</dbReference>
<dbReference type="GO" id="GO:0009435">
    <property type="term" value="P:NAD+ biosynthetic process"/>
    <property type="evidence" value="ECO:0007669"/>
    <property type="project" value="UniProtKB-UniRule"/>
</dbReference>